<feature type="chain" id="PRO_5028219683" description="Non-specific lipid-transfer protein" evidence="3">
    <location>
        <begin position="33"/>
        <end position="126"/>
    </location>
</feature>
<evidence type="ECO:0000313" key="6">
    <source>
        <dbReference type="RefSeq" id="XP_022764419.1"/>
    </source>
</evidence>
<accession>A0A6P6AHS7</accession>
<keyword evidence="2" id="KW-0446">Lipid-binding</keyword>
<dbReference type="InterPro" id="IPR016140">
    <property type="entry name" value="Bifunc_inhib/LTP/seed_store"/>
</dbReference>
<comment type="similarity">
    <text evidence="1 2">Belongs to the plant LTP family.</text>
</comment>
<evidence type="ECO:0000259" key="4">
    <source>
        <dbReference type="SMART" id="SM00499"/>
    </source>
</evidence>
<protein>
    <recommendedName>
        <fullName evidence="2">Non-specific lipid-transfer protein</fullName>
    </recommendedName>
</protein>
<evidence type="ECO:0000256" key="3">
    <source>
        <dbReference type="SAM" id="SignalP"/>
    </source>
</evidence>
<dbReference type="GeneID" id="111309682"/>
<dbReference type="InterPro" id="IPR000528">
    <property type="entry name" value="Plant_nsLTP"/>
</dbReference>
<dbReference type="GO" id="GO:0006869">
    <property type="term" value="P:lipid transport"/>
    <property type="evidence" value="ECO:0007669"/>
    <property type="project" value="InterPro"/>
</dbReference>
<dbReference type="OrthoDB" id="1890443at2759"/>
<evidence type="ECO:0000256" key="1">
    <source>
        <dbReference type="ARBA" id="ARBA00009748"/>
    </source>
</evidence>
<dbReference type="GO" id="GO:0008289">
    <property type="term" value="F:lipid binding"/>
    <property type="evidence" value="ECO:0007669"/>
    <property type="project" value="UniProtKB-KW"/>
</dbReference>
<reference evidence="6" key="1">
    <citation type="submission" date="2025-08" db="UniProtKB">
        <authorList>
            <consortium name="RefSeq"/>
        </authorList>
    </citation>
    <scope>IDENTIFICATION</scope>
    <source>
        <tissue evidence="6">Fruit stalk</tissue>
    </source>
</reference>
<dbReference type="Proteomes" id="UP000515121">
    <property type="component" value="Unplaced"/>
</dbReference>
<gene>
    <name evidence="6" type="primary">LOC111309682</name>
</gene>
<evidence type="ECO:0000256" key="2">
    <source>
        <dbReference type="RuleBase" id="RU000628"/>
    </source>
</evidence>
<keyword evidence="5" id="KW-1185">Reference proteome</keyword>
<keyword evidence="2" id="KW-0813">Transport</keyword>
<comment type="function">
    <text evidence="2">Plant non-specific lipid-transfer proteins transfer phospholipids as well as galactolipids across membranes. May play a role in wax or cutin deposition in the cell walls of expanding epidermal cells and certain secretory tissues.</text>
</comment>
<proteinExistence type="inferred from homology"/>
<dbReference type="SMART" id="SM00499">
    <property type="entry name" value="AAI"/>
    <property type="match status" value="1"/>
</dbReference>
<dbReference type="KEGG" id="dzi:111309682"/>
<feature type="signal peptide" evidence="3">
    <location>
        <begin position="1"/>
        <end position="32"/>
    </location>
</feature>
<dbReference type="Gene3D" id="1.10.110.10">
    <property type="entry name" value="Plant lipid-transfer and hydrophobic proteins"/>
    <property type="match status" value="1"/>
</dbReference>
<dbReference type="PRINTS" id="PR00382">
    <property type="entry name" value="LIPIDTRNSFER"/>
</dbReference>
<dbReference type="AlphaFoldDB" id="A0A6P6AHS7"/>
<dbReference type="Pfam" id="PF00234">
    <property type="entry name" value="Tryp_alpha_amyl"/>
    <property type="match status" value="1"/>
</dbReference>
<name>A0A6P6AHS7_DURZI</name>
<dbReference type="PANTHER" id="PTHR33076">
    <property type="entry name" value="NON-SPECIFIC LIPID-TRANSFER PROTEIN 2-RELATED"/>
    <property type="match status" value="1"/>
</dbReference>
<dbReference type="SUPFAM" id="SSF47699">
    <property type="entry name" value="Bifunctional inhibitor/lipid-transfer protein/seed storage 2S albumin"/>
    <property type="match status" value="1"/>
</dbReference>
<dbReference type="InterPro" id="IPR036312">
    <property type="entry name" value="Bifun_inhib/LTP/seed_sf"/>
</dbReference>
<sequence>MVIMSRSSLTCKLICTFMLIFLMTDAPILVHAQTCPEVSQMLMPCVTYLATRSSFGHCCTGIRSLNSKAKNTAARRQVCNCLKNLGAQFRMRHRLDFNQVQRLPVMCKVNIGYRITSLNPDCSQVH</sequence>
<feature type="domain" description="Bifunctional inhibitor/plant lipid transfer protein/seed storage helical" evidence="4">
    <location>
        <begin position="35"/>
        <end position="122"/>
    </location>
</feature>
<keyword evidence="3" id="KW-0732">Signal</keyword>
<dbReference type="RefSeq" id="XP_022764419.1">
    <property type="nucleotide sequence ID" value="XM_022908684.1"/>
</dbReference>
<evidence type="ECO:0000313" key="5">
    <source>
        <dbReference type="Proteomes" id="UP000515121"/>
    </source>
</evidence>
<dbReference type="CDD" id="cd01960">
    <property type="entry name" value="nsLTP1"/>
    <property type="match status" value="1"/>
</dbReference>
<organism evidence="5 6">
    <name type="scientific">Durio zibethinus</name>
    <name type="common">Durian</name>
    <dbReference type="NCBI Taxonomy" id="66656"/>
    <lineage>
        <taxon>Eukaryota</taxon>
        <taxon>Viridiplantae</taxon>
        <taxon>Streptophyta</taxon>
        <taxon>Embryophyta</taxon>
        <taxon>Tracheophyta</taxon>
        <taxon>Spermatophyta</taxon>
        <taxon>Magnoliopsida</taxon>
        <taxon>eudicotyledons</taxon>
        <taxon>Gunneridae</taxon>
        <taxon>Pentapetalae</taxon>
        <taxon>rosids</taxon>
        <taxon>malvids</taxon>
        <taxon>Malvales</taxon>
        <taxon>Malvaceae</taxon>
        <taxon>Helicteroideae</taxon>
        <taxon>Durio</taxon>
    </lineage>
</organism>